<keyword evidence="2" id="KW-1185">Reference proteome</keyword>
<comment type="caution">
    <text evidence="1">The sequence shown here is derived from an EMBL/GenBank/DDBJ whole genome shotgun (WGS) entry which is preliminary data.</text>
</comment>
<evidence type="ECO:0000313" key="2">
    <source>
        <dbReference type="Proteomes" id="UP000252519"/>
    </source>
</evidence>
<organism evidence="1 2">
    <name type="scientific">Ancylostoma caninum</name>
    <name type="common">Dog hookworm</name>
    <dbReference type="NCBI Taxonomy" id="29170"/>
    <lineage>
        <taxon>Eukaryota</taxon>
        <taxon>Metazoa</taxon>
        <taxon>Ecdysozoa</taxon>
        <taxon>Nematoda</taxon>
        <taxon>Chromadorea</taxon>
        <taxon>Rhabditida</taxon>
        <taxon>Rhabditina</taxon>
        <taxon>Rhabditomorpha</taxon>
        <taxon>Strongyloidea</taxon>
        <taxon>Ancylostomatidae</taxon>
        <taxon>Ancylostomatinae</taxon>
        <taxon>Ancylostoma</taxon>
    </lineage>
</organism>
<gene>
    <name evidence="1" type="ORF">ANCCAN_03947</name>
</gene>
<dbReference type="EMBL" id="JOJR01000028">
    <property type="protein sequence ID" value="RCN49911.1"/>
    <property type="molecule type" value="Genomic_DNA"/>
</dbReference>
<proteinExistence type="predicted"/>
<sequence>MRTGRQCQTRQYVHSCARPDYTREEIEYDRELREKAGIMNQTEGKLVHVVRNLAIHKLRVPQDLAYRYPINFQPIERDLLVDSSPALFSSQASR</sequence>
<evidence type="ECO:0000313" key="1">
    <source>
        <dbReference type="EMBL" id="RCN49911.1"/>
    </source>
</evidence>
<dbReference type="OrthoDB" id="5871007at2759"/>
<name>A0A368GZW6_ANCCA</name>
<dbReference type="Proteomes" id="UP000252519">
    <property type="component" value="Unassembled WGS sequence"/>
</dbReference>
<reference evidence="1 2" key="1">
    <citation type="submission" date="2014-10" db="EMBL/GenBank/DDBJ databases">
        <title>Draft genome of the hookworm Ancylostoma caninum.</title>
        <authorList>
            <person name="Mitreva M."/>
        </authorList>
    </citation>
    <scope>NUCLEOTIDE SEQUENCE [LARGE SCALE GENOMIC DNA]</scope>
    <source>
        <strain evidence="1 2">Baltimore</strain>
    </source>
</reference>
<accession>A0A368GZW6</accession>
<protein>
    <submittedName>
        <fullName evidence="1">Uncharacterized protein</fullName>
    </submittedName>
</protein>
<dbReference type="AlphaFoldDB" id="A0A368GZW6"/>